<gene>
    <name evidence="3" type="ORF">EDS130_LOCUS43473</name>
    <name evidence="2" type="ORF">XAT740_LOCUS18819</name>
</gene>
<dbReference type="InterPro" id="IPR052717">
    <property type="entry name" value="Vacuolar_transposase_reg"/>
</dbReference>
<evidence type="ECO:0000313" key="2">
    <source>
        <dbReference type="EMBL" id="CAF1110190.1"/>
    </source>
</evidence>
<dbReference type="SUPFAM" id="SSF53098">
    <property type="entry name" value="Ribonuclease H-like"/>
    <property type="match status" value="1"/>
</dbReference>
<dbReference type="PANTHER" id="PTHR46169">
    <property type="entry name" value="DNA REPLICATION-RELATED ELEMENT FACTOR, ISOFORM A"/>
    <property type="match status" value="1"/>
</dbReference>
<comment type="caution">
    <text evidence="2">The sequence shown here is derived from an EMBL/GenBank/DDBJ whole genome shotgun (WGS) entry which is preliminary data.</text>
</comment>
<dbReference type="InterPro" id="IPR008906">
    <property type="entry name" value="HATC_C_dom"/>
</dbReference>
<evidence type="ECO:0000313" key="4">
    <source>
        <dbReference type="Proteomes" id="UP000663828"/>
    </source>
</evidence>
<dbReference type="Proteomes" id="UP000663828">
    <property type="component" value="Unassembled WGS sequence"/>
</dbReference>
<dbReference type="PANTHER" id="PTHR46169:SF29">
    <property type="entry name" value="DNA REPLICATION-RELATED ELEMENT FACTOR, ISOFORM A"/>
    <property type="match status" value="1"/>
</dbReference>
<dbReference type="GO" id="GO:0005634">
    <property type="term" value="C:nucleus"/>
    <property type="evidence" value="ECO:0007669"/>
    <property type="project" value="TreeGrafter"/>
</dbReference>
<evidence type="ECO:0000313" key="3">
    <source>
        <dbReference type="EMBL" id="CAF1514598.1"/>
    </source>
</evidence>
<reference evidence="2" key="1">
    <citation type="submission" date="2021-02" db="EMBL/GenBank/DDBJ databases">
        <authorList>
            <person name="Nowell W R."/>
        </authorList>
    </citation>
    <scope>NUCLEOTIDE SEQUENCE</scope>
</reference>
<sequence>MDTSSSSSASSSSTVQIMNNGSNGAADTIEYHTTNSITLCLKYKKDQYTIIDKHSNVSCWSTFGLPAKILGPDKYEVLNNLHLKLPAEKSIASSPTRNTPKPVNTKNLEKHKHQLTSLLSEWLCSGTRPVNMVEDIGLKAFVDHCIHIGYMYGPIPGSSLLPCRRTVNKEIKHMASAGRNQMKTTLIKAAKRRCLTLSTDIWSDGYKKVSYLGCTAQWVDENWNLCSFELFCLPFRKPNKTSKNVFLVIEEGLALYDLQPFMDDIIWVCDRGSNLKKALDKFTVVHCIGHRLNNILQKTFYQAETSKAKKDIAFGDLYVTIAEDEDDEISGCESEEASSDSDIDEKLLDKRTKNINYASSISNKNNATTTIAQLPSDAKRLLITIIHSKELVQYVKKVNLNQDLEEKNTAILIQSTIVRWLSLYNCLKSVRGSLTALTEIFDEKHLEKKRINLISIFMLDKLIEFLKPWTYVMKRVQSSLVPSVHTVTPIIFMVNSSLDIKANDSKQEKGIMFFRQRAKQIMKQMIIFDPIHLIETFFNPKTRKMTFLTAKQREECLEYVKQEMLIFDVDQQVPSPSHRKEIQLRRNTSSSYMADFYLIAEREDVGGHGSSKISAHEMEIDMYLKHGVDRTTNGNTDQGTDEYNPLCFWKARHSSYPVLYKVAARVLAVPATSSAVEREFSFTGNIITQKRSRLCPNTVNDIVCNHSYALFKMRFGESIECETIEL</sequence>
<evidence type="ECO:0000259" key="1">
    <source>
        <dbReference type="Pfam" id="PF05699"/>
    </source>
</evidence>
<feature type="domain" description="HAT C-terminal dimerisation" evidence="1">
    <location>
        <begin position="619"/>
        <end position="706"/>
    </location>
</feature>
<dbReference type="GO" id="GO:0006357">
    <property type="term" value="P:regulation of transcription by RNA polymerase II"/>
    <property type="evidence" value="ECO:0007669"/>
    <property type="project" value="TreeGrafter"/>
</dbReference>
<dbReference type="InterPro" id="IPR012337">
    <property type="entry name" value="RNaseH-like_sf"/>
</dbReference>
<dbReference type="OrthoDB" id="10047958at2759"/>
<dbReference type="EMBL" id="CAJNOR010001266">
    <property type="protein sequence ID" value="CAF1110190.1"/>
    <property type="molecule type" value="Genomic_DNA"/>
</dbReference>
<dbReference type="Proteomes" id="UP000663852">
    <property type="component" value="Unassembled WGS sequence"/>
</dbReference>
<dbReference type="GO" id="GO:0046983">
    <property type="term" value="F:protein dimerization activity"/>
    <property type="evidence" value="ECO:0007669"/>
    <property type="project" value="InterPro"/>
</dbReference>
<proteinExistence type="predicted"/>
<dbReference type="EMBL" id="CAJNOJ010000721">
    <property type="protein sequence ID" value="CAF1514598.1"/>
    <property type="molecule type" value="Genomic_DNA"/>
</dbReference>
<dbReference type="SUPFAM" id="SSF140996">
    <property type="entry name" value="Hermes dimerisation domain"/>
    <property type="match status" value="1"/>
</dbReference>
<accession>A0A814PT77</accession>
<name>A0A814PT77_ADIRI</name>
<protein>
    <recommendedName>
        <fullName evidence="1">HAT C-terminal dimerisation domain-containing protein</fullName>
    </recommendedName>
</protein>
<organism evidence="2 4">
    <name type="scientific">Adineta ricciae</name>
    <name type="common">Rotifer</name>
    <dbReference type="NCBI Taxonomy" id="249248"/>
    <lineage>
        <taxon>Eukaryota</taxon>
        <taxon>Metazoa</taxon>
        <taxon>Spiralia</taxon>
        <taxon>Gnathifera</taxon>
        <taxon>Rotifera</taxon>
        <taxon>Eurotatoria</taxon>
        <taxon>Bdelloidea</taxon>
        <taxon>Adinetida</taxon>
        <taxon>Adinetidae</taxon>
        <taxon>Adineta</taxon>
    </lineage>
</organism>
<keyword evidence="4" id="KW-1185">Reference proteome</keyword>
<dbReference type="Pfam" id="PF05699">
    <property type="entry name" value="Dimer_Tnp_hAT"/>
    <property type="match status" value="1"/>
</dbReference>
<dbReference type="Gene3D" id="1.10.10.1070">
    <property type="entry name" value="Zinc finger, BED domain-containing"/>
    <property type="match status" value="1"/>
</dbReference>
<dbReference type="AlphaFoldDB" id="A0A814PT77"/>